<sequence>MAGMKPRAGSYLELEIPRRKNSLDVAPNAVLSPVTELTLNFENSLGRTPKRKLSLSLNDPSTPTTGFQRSLSTVSNESGYCPDSPLGFFCDSPSTEMLKANAEKKKQRRPSFKRWNSLPVKTEEDPYAENKENIELNFNAVQDADKKSAGNVFTLENRDFKFARPKGPVGGRKLSANNLPGRSLSEPSPRVQSQELHVPPPPSECDGQDGGGDFDFKLDGDDDGFIDDFVQEQSKEENSLEVPSGITELVSAPLVTKDEEADDSRKSTNDTPKASDSGYKPRDLFNAGRDRAHSVASESPTKERCTMRQKSKSLALKRPNHPRDPSPNLKKRLRQRCMSVIEGGVHPSRLDMITPSEGQTCQMRRSQSATFEHDLGNMLDASTNKDLVADFSGPYTLPLIPGQHEDLKCLSPETVARVLDNEFPEVEAHIIDCRYPYEYNGGHIKGAKNIYSKEDIYSEFIEKPKRSLTGKKTVLIFHCEFSSKRGPDMSRYLRNRDRDLHYHVYPKLFYPELYLIEGGYKAFFAKCKEYCEPQFYLPMLDENHAQDLKLFTKRSKSEGNILSKGFVLVLLGSHHVYGKKERKRSNWVAPRPHIIMIVADDLGWDDVSFHGSPQIPTPHIDKLANGGVILNSYYVSPICTPTRASLMTGKHPINLGIQHATIFGTQPYGLPLGVATTPQYLKALGYRTHGVGKWHLGFFEKEYTPPYRGFETYYGFWNGKEDYWDHSSQEDVWGTDLRDNMKPVKNETSHYGTELFAEVAERIIDTHNKSEPLYLYLAQQGVHSANGNEPLQAPERLVNKFQDIIEDDRRTYAGMVASLDESVGNITKALKRNGMFDNSVIVFTTDNGGAPRGFNWNQGCNYPLKGGKDTFWEGGVRGVGFVHSNLIKNRGRVSYDLIDVTDWLPTFYHLAGGDVNKIKDKIDGVNVWDTIAKGKKSPRKEVLHNIDPIRKFAAIRVGDYKLIINQDAVFNTTWLPRYEVKGGLDSLSQPSTLPGAVIKCGKRPRGKKDACNTNEFPCLFNVRKDPCEYRNLAHIHLPKVRRLLRRLIHYQKNALPVWFPERDPTASPADHGGYWGPWKSSKGNKVILQRVLDSIPSAVSAKRHSSQINSTVTTTRIGKVFSTHEEHDKGVYQMLKSILKITNAGKKVQIPRNGHLMKESLALLYAKMKQKTQEDDLMHKLQMIKKALIAEDGVVKSNKGGKETLAAKLSHIDTSSVIRKLEEIANKPRKVEKQGTRRTEIGNIAIRDDEILKSELENSSADDSDSIDDDQYPEGMSSLKATSNAEQNNVDEDDLMNSSADIDTTDPADDVSDSVEDSSNEYPANEGQISATGSEMEFLESNRTADE</sequence>
<organism evidence="16 17">
    <name type="scientific">Pocillopora meandrina</name>
    <dbReference type="NCBI Taxonomy" id="46732"/>
    <lineage>
        <taxon>Eukaryota</taxon>
        <taxon>Metazoa</taxon>
        <taxon>Cnidaria</taxon>
        <taxon>Anthozoa</taxon>
        <taxon>Hexacorallia</taxon>
        <taxon>Scleractinia</taxon>
        <taxon>Astrocoeniina</taxon>
        <taxon>Pocilloporidae</taxon>
        <taxon>Pocillopora</taxon>
    </lineage>
</organism>
<dbReference type="GO" id="GO:0051301">
    <property type="term" value="P:cell division"/>
    <property type="evidence" value="ECO:0007669"/>
    <property type="project" value="UniProtKB-KW"/>
</dbReference>
<feature type="compositionally biased region" description="Acidic residues" evidence="14">
    <location>
        <begin position="1303"/>
        <end position="1319"/>
    </location>
</feature>
<keyword evidence="11" id="KW-0325">Glycoprotein</keyword>
<comment type="caution">
    <text evidence="16">The sequence shown here is derived from an EMBL/GenBank/DDBJ whole genome shotgun (WGS) entry which is preliminary data.</text>
</comment>
<feature type="compositionally biased region" description="Polar residues" evidence="14">
    <location>
        <begin position="55"/>
        <end position="70"/>
    </location>
</feature>
<dbReference type="GO" id="GO:1902751">
    <property type="term" value="P:positive regulation of cell cycle G2/M phase transition"/>
    <property type="evidence" value="ECO:0007669"/>
    <property type="project" value="InterPro"/>
</dbReference>
<dbReference type="Proteomes" id="UP001159428">
    <property type="component" value="Unassembled WGS sequence"/>
</dbReference>
<dbReference type="InterPro" id="IPR000751">
    <property type="entry name" value="MPI_Phosphatase"/>
</dbReference>
<dbReference type="EC" id="3.1.3.48" evidence="4"/>
<evidence type="ECO:0000256" key="11">
    <source>
        <dbReference type="ARBA" id="ARBA00023180"/>
    </source>
</evidence>
<dbReference type="CDD" id="cd01530">
    <property type="entry name" value="Cdc25"/>
    <property type="match status" value="1"/>
</dbReference>
<dbReference type="SUPFAM" id="SSF52821">
    <property type="entry name" value="Rhodanese/Cell cycle control phosphatase"/>
    <property type="match status" value="1"/>
</dbReference>
<dbReference type="PANTHER" id="PTHR10342:SF273">
    <property type="entry name" value="RE14504P"/>
    <property type="match status" value="1"/>
</dbReference>
<dbReference type="InterPro" id="IPR047115">
    <property type="entry name" value="ARSB"/>
</dbReference>
<evidence type="ECO:0000256" key="5">
    <source>
        <dbReference type="ARBA" id="ARBA00022618"/>
    </source>
</evidence>
<dbReference type="PROSITE" id="PS50206">
    <property type="entry name" value="RHODANESE_3"/>
    <property type="match status" value="1"/>
</dbReference>
<name>A0AAU9X8L3_9CNID</name>
<proteinExistence type="inferred from homology"/>
<evidence type="ECO:0000256" key="13">
    <source>
        <dbReference type="ARBA" id="ARBA00051722"/>
    </source>
</evidence>
<evidence type="ECO:0000256" key="2">
    <source>
        <dbReference type="ARBA" id="ARBA00008779"/>
    </source>
</evidence>
<feature type="region of interest" description="Disordered" evidence="14">
    <location>
        <begin position="48"/>
        <end position="70"/>
    </location>
</feature>
<feature type="compositionally biased region" description="Basic and acidic residues" evidence="14">
    <location>
        <begin position="279"/>
        <end position="293"/>
    </location>
</feature>
<dbReference type="FunFam" id="3.40.250.10:FF:000021">
    <property type="entry name" value="M-phase inducer phosphatase cdc-25.2"/>
    <property type="match status" value="1"/>
</dbReference>
<reference evidence="16 17" key="1">
    <citation type="submission" date="2022-05" db="EMBL/GenBank/DDBJ databases">
        <authorList>
            <consortium name="Genoscope - CEA"/>
            <person name="William W."/>
        </authorList>
    </citation>
    <scope>NUCLEOTIDE SEQUENCE [LARGE SCALE GENOMIC DNA]</scope>
</reference>
<evidence type="ECO:0000256" key="4">
    <source>
        <dbReference type="ARBA" id="ARBA00013064"/>
    </source>
</evidence>
<dbReference type="Gene3D" id="3.40.250.10">
    <property type="entry name" value="Rhodanese-like domain"/>
    <property type="match status" value="1"/>
</dbReference>
<dbReference type="InterPro" id="IPR000917">
    <property type="entry name" value="Sulfatase_N"/>
</dbReference>
<protein>
    <recommendedName>
        <fullName evidence="4">protein-tyrosine-phosphatase</fullName>
        <ecNumber evidence="4">3.1.3.48</ecNumber>
    </recommendedName>
</protein>
<dbReference type="GO" id="GO:0004725">
    <property type="term" value="F:protein tyrosine phosphatase activity"/>
    <property type="evidence" value="ECO:0007669"/>
    <property type="project" value="UniProtKB-EC"/>
</dbReference>
<feature type="compositionally biased region" description="Acidic residues" evidence="14">
    <location>
        <begin position="1260"/>
        <end position="1272"/>
    </location>
</feature>
<feature type="region of interest" description="Disordered" evidence="14">
    <location>
        <begin position="1257"/>
        <end position="1347"/>
    </location>
</feature>
<evidence type="ECO:0000256" key="3">
    <source>
        <dbReference type="ARBA" id="ARBA00011065"/>
    </source>
</evidence>
<dbReference type="GO" id="GO:0008484">
    <property type="term" value="F:sulfuric ester hydrolase activity"/>
    <property type="evidence" value="ECO:0007669"/>
    <property type="project" value="InterPro"/>
</dbReference>
<dbReference type="Gene3D" id="3.30.1120.10">
    <property type="match status" value="1"/>
</dbReference>
<evidence type="ECO:0000256" key="14">
    <source>
        <dbReference type="SAM" id="MobiDB-lite"/>
    </source>
</evidence>
<keyword evidence="10" id="KW-0904">Protein phosphatase</keyword>
<keyword evidence="8" id="KW-0378">Hydrolase</keyword>
<dbReference type="PROSITE" id="PS00523">
    <property type="entry name" value="SULFATASE_1"/>
    <property type="match status" value="1"/>
</dbReference>
<gene>
    <name evidence="16" type="ORF">PMEA_00019078</name>
</gene>
<dbReference type="PRINTS" id="PR00716">
    <property type="entry name" value="MPIPHPHTASE"/>
</dbReference>
<feature type="compositionally biased region" description="Polar residues" evidence="14">
    <location>
        <begin position="1279"/>
        <end position="1288"/>
    </location>
</feature>
<evidence type="ECO:0000313" key="17">
    <source>
        <dbReference type="Proteomes" id="UP001159428"/>
    </source>
</evidence>
<keyword evidence="17" id="KW-1185">Reference proteome</keyword>
<evidence type="ECO:0000256" key="12">
    <source>
        <dbReference type="ARBA" id="ARBA00023306"/>
    </source>
</evidence>
<dbReference type="PANTHER" id="PTHR10342">
    <property type="entry name" value="ARYLSULFATASE"/>
    <property type="match status" value="1"/>
</dbReference>
<dbReference type="SMART" id="SM00450">
    <property type="entry name" value="RHOD"/>
    <property type="match status" value="1"/>
</dbReference>
<dbReference type="Pfam" id="PF00884">
    <property type="entry name" value="Sulfatase"/>
    <property type="match status" value="1"/>
</dbReference>
<feature type="region of interest" description="Disordered" evidence="14">
    <location>
        <begin position="164"/>
        <end position="330"/>
    </location>
</feature>
<evidence type="ECO:0000313" key="16">
    <source>
        <dbReference type="EMBL" id="CAH3139991.1"/>
    </source>
</evidence>
<dbReference type="InterPro" id="IPR024607">
    <property type="entry name" value="Sulfatase_CS"/>
</dbReference>
<comment type="similarity">
    <text evidence="3">Belongs to the MPI phosphatase family.</text>
</comment>
<dbReference type="InterPro" id="IPR036873">
    <property type="entry name" value="Rhodanese-like_dom_sf"/>
</dbReference>
<dbReference type="CDD" id="cd16029">
    <property type="entry name" value="4-S"/>
    <property type="match status" value="1"/>
</dbReference>
<feature type="domain" description="Rhodanese" evidence="15">
    <location>
        <begin position="424"/>
        <end position="532"/>
    </location>
</feature>
<keyword evidence="5" id="KW-0132">Cell division</keyword>
<dbReference type="EMBL" id="CALNXJ010000033">
    <property type="protein sequence ID" value="CAH3139991.1"/>
    <property type="molecule type" value="Genomic_DNA"/>
</dbReference>
<dbReference type="PROSITE" id="PS00149">
    <property type="entry name" value="SULFATASE_2"/>
    <property type="match status" value="1"/>
</dbReference>
<dbReference type="Gene3D" id="3.40.720.10">
    <property type="entry name" value="Alkaline Phosphatase, subunit A"/>
    <property type="match status" value="1"/>
</dbReference>
<comment type="cofactor">
    <cofactor evidence="1">
        <name>Ca(2+)</name>
        <dbReference type="ChEBI" id="CHEBI:29108"/>
    </cofactor>
</comment>
<evidence type="ECO:0000256" key="9">
    <source>
        <dbReference type="ARBA" id="ARBA00022837"/>
    </source>
</evidence>
<dbReference type="GO" id="GO:0046872">
    <property type="term" value="F:metal ion binding"/>
    <property type="evidence" value="ECO:0007669"/>
    <property type="project" value="UniProtKB-KW"/>
</dbReference>
<comment type="catalytic activity">
    <reaction evidence="13">
        <text>O-phospho-L-tyrosyl-[protein] + H2O = L-tyrosyl-[protein] + phosphate</text>
        <dbReference type="Rhea" id="RHEA:10684"/>
        <dbReference type="Rhea" id="RHEA-COMP:10136"/>
        <dbReference type="Rhea" id="RHEA-COMP:20101"/>
        <dbReference type="ChEBI" id="CHEBI:15377"/>
        <dbReference type="ChEBI" id="CHEBI:43474"/>
        <dbReference type="ChEBI" id="CHEBI:46858"/>
        <dbReference type="ChEBI" id="CHEBI:61978"/>
        <dbReference type="EC" id="3.1.3.48"/>
    </reaction>
</comment>
<evidence type="ECO:0000259" key="15">
    <source>
        <dbReference type="PROSITE" id="PS50206"/>
    </source>
</evidence>
<evidence type="ECO:0000256" key="10">
    <source>
        <dbReference type="ARBA" id="ARBA00022912"/>
    </source>
</evidence>
<feature type="compositionally biased region" description="Acidic residues" evidence="14">
    <location>
        <begin position="220"/>
        <end position="230"/>
    </location>
</feature>
<keyword evidence="7" id="KW-0498">Mitosis</keyword>
<dbReference type="InterPro" id="IPR017850">
    <property type="entry name" value="Alkaline_phosphatase_core_sf"/>
</dbReference>
<keyword evidence="9" id="KW-0106">Calcium</keyword>
<keyword evidence="6" id="KW-0479">Metal-binding</keyword>
<evidence type="ECO:0000256" key="6">
    <source>
        <dbReference type="ARBA" id="ARBA00022723"/>
    </source>
</evidence>
<evidence type="ECO:0000256" key="1">
    <source>
        <dbReference type="ARBA" id="ARBA00001913"/>
    </source>
</evidence>
<dbReference type="Pfam" id="PF00581">
    <property type="entry name" value="Rhodanese"/>
    <property type="match status" value="1"/>
</dbReference>
<dbReference type="InterPro" id="IPR001763">
    <property type="entry name" value="Rhodanese-like_dom"/>
</dbReference>
<accession>A0AAU9X8L3</accession>
<dbReference type="SUPFAM" id="SSF53649">
    <property type="entry name" value="Alkaline phosphatase-like"/>
    <property type="match status" value="1"/>
</dbReference>
<evidence type="ECO:0000256" key="7">
    <source>
        <dbReference type="ARBA" id="ARBA00022776"/>
    </source>
</evidence>
<comment type="similarity">
    <text evidence="2">Belongs to the sulfatase family.</text>
</comment>
<evidence type="ECO:0000256" key="8">
    <source>
        <dbReference type="ARBA" id="ARBA00022801"/>
    </source>
</evidence>
<keyword evidence="12" id="KW-0131">Cell cycle</keyword>